<reference evidence="8" key="1">
    <citation type="journal article" date="2013" name="Nature">
        <title>Pan genome of the phytoplankton Emiliania underpins its global distribution.</title>
        <authorList>
            <person name="Read B.A."/>
            <person name="Kegel J."/>
            <person name="Klute M.J."/>
            <person name="Kuo A."/>
            <person name="Lefebvre S.C."/>
            <person name="Maumus F."/>
            <person name="Mayer C."/>
            <person name="Miller J."/>
            <person name="Monier A."/>
            <person name="Salamov A."/>
            <person name="Young J."/>
            <person name="Aguilar M."/>
            <person name="Claverie J.M."/>
            <person name="Frickenhaus S."/>
            <person name="Gonzalez K."/>
            <person name="Herman E.K."/>
            <person name="Lin Y.C."/>
            <person name="Napier J."/>
            <person name="Ogata H."/>
            <person name="Sarno A.F."/>
            <person name="Shmutz J."/>
            <person name="Schroeder D."/>
            <person name="de Vargas C."/>
            <person name="Verret F."/>
            <person name="von Dassow P."/>
            <person name="Valentin K."/>
            <person name="Van de Peer Y."/>
            <person name="Wheeler G."/>
            <person name="Dacks J.B."/>
            <person name="Delwiche C.F."/>
            <person name="Dyhrman S.T."/>
            <person name="Glockner G."/>
            <person name="John U."/>
            <person name="Richards T."/>
            <person name="Worden A.Z."/>
            <person name="Zhang X."/>
            <person name="Grigoriev I.V."/>
            <person name="Allen A.E."/>
            <person name="Bidle K."/>
            <person name="Borodovsky M."/>
            <person name="Bowler C."/>
            <person name="Brownlee C."/>
            <person name="Cock J.M."/>
            <person name="Elias M."/>
            <person name="Gladyshev V.N."/>
            <person name="Groth M."/>
            <person name="Guda C."/>
            <person name="Hadaegh A."/>
            <person name="Iglesias-Rodriguez M.D."/>
            <person name="Jenkins J."/>
            <person name="Jones B.M."/>
            <person name="Lawson T."/>
            <person name="Leese F."/>
            <person name="Lindquist E."/>
            <person name="Lobanov A."/>
            <person name="Lomsadze A."/>
            <person name="Malik S.B."/>
            <person name="Marsh M.E."/>
            <person name="Mackinder L."/>
            <person name="Mock T."/>
            <person name="Mueller-Roeber B."/>
            <person name="Pagarete A."/>
            <person name="Parker M."/>
            <person name="Probert I."/>
            <person name="Quesneville H."/>
            <person name="Raines C."/>
            <person name="Rensing S.A."/>
            <person name="Riano-Pachon D.M."/>
            <person name="Richier S."/>
            <person name="Rokitta S."/>
            <person name="Shiraiwa Y."/>
            <person name="Soanes D.M."/>
            <person name="van der Giezen M."/>
            <person name="Wahlund T.M."/>
            <person name="Williams B."/>
            <person name="Wilson W."/>
            <person name="Wolfe G."/>
            <person name="Wurch L.L."/>
        </authorList>
    </citation>
    <scope>NUCLEOTIDE SEQUENCE</scope>
</reference>
<dbReference type="Proteomes" id="UP000013827">
    <property type="component" value="Unassembled WGS sequence"/>
</dbReference>
<evidence type="ECO:0000313" key="7">
    <source>
        <dbReference type="EnsemblProtists" id="EOD11498"/>
    </source>
</evidence>
<evidence type="ECO:0000256" key="2">
    <source>
        <dbReference type="ARBA" id="ARBA00022963"/>
    </source>
</evidence>
<dbReference type="eggNOG" id="KOG2214">
    <property type="taxonomic scope" value="Eukaryota"/>
</dbReference>
<evidence type="ECO:0000259" key="6">
    <source>
        <dbReference type="PROSITE" id="PS51635"/>
    </source>
</evidence>
<dbReference type="SUPFAM" id="SSF52151">
    <property type="entry name" value="FabD/lysophospholipase-like"/>
    <property type="match status" value="1"/>
</dbReference>
<dbReference type="PANTHER" id="PTHR14226">
    <property type="entry name" value="NEUROPATHY TARGET ESTERASE/SWISS CHEESE D.MELANOGASTER"/>
    <property type="match status" value="1"/>
</dbReference>
<dbReference type="GeneID" id="17257649"/>
<dbReference type="InterPro" id="IPR050301">
    <property type="entry name" value="NTE"/>
</dbReference>
<keyword evidence="3" id="KW-0443">Lipid metabolism</keyword>
<dbReference type="PANTHER" id="PTHR14226:SF10">
    <property type="entry name" value="TRIACYLGLYCEROL LIPASE 4-RELATED"/>
    <property type="match status" value="1"/>
</dbReference>
<sequence length="492" mass="53041">MVPSREIIDDTAVVNDGTAAVNQRTTSYCEPVVESTVRSIRSVNTKDVSDGKATPTEDIKVTGKAGDLALGTEAGNETETNGTEASTETKLKGDSITVDRSDSYESDKMVGGSPFVSAEAVLSAEAVIYESAARAALRAEALAREAEEATRRENSMQKRQLDGRVCFDLRQVDGGSSTKPKVASSVWIQVFVAGKFFLSVLFASMSTLLSGGGGPLLTAELLKLIVRLLKKLPKLALRFVLTALSPGAHFKRLALVTALQALASLVHYARKLWARGSSVAWQRLAKARNYDEYSVAAREVESDAPPAGDALSGPQESFFATLRERAANYARLQAEGDEYGLMFHLRSELMRQQLGNRGYAREGSKWLREHSTAREAIAHYQAHVCEALRYIASGAAPSSSAARQRLAFVNETRHSYGQHRPPPPGLGRRTALLLSGGGAFGVKHIGVVMALHKESLMPRILSGTSAGSIVAAYCGTKTDEELQEMLLEDPII</sequence>
<dbReference type="KEGG" id="ehx:EMIHUDRAFT_247888"/>
<dbReference type="PROSITE" id="PS51635">
    <property type="entry name" value="PNPLA"/>
    <property type="match status" value="1"/>
</dbReference>
<feature type="short sequence motif" description="GXGXXG" evidence="4">
    <location>
        <begin position="436"/>
        <end position="441"/>
    </location>
</feature>
<dbReference type="PaxDb" id="2903-EOD11498"/>
<feature type="domain" description="PNPLA" evidence="6">
    <location>
        <begin position="432"/>
        <end position="492"/>
    </location>
</feature>
<evidence type="ECO:0000256" key="5">
    <source>
        <dbReference type="SAM" id="Coils"/>
    </source>
</evidence>
<dbReference type="InterPro" id="IPR002641">
    <property type="entry name" value="PNPLA_dom"/>
</dbReference>
<protein>
    <recommendedName>
        <fullName evidence="6">PNPLA domain-containing protein</fullName>
    </recommendedName>
</protein>
<dbReference type="Pfam" id="PF01734">
    <property type="entry name" value="Patatin"/>
    <property type="match status" value="1"/>
</dbReference>
<dbReference type="AlphaFoldDB" id="A0A0D3IJR3"/>
<keyword evidence="2" id="KW-0442">Lipid degradation</keyword>
<feature type="coiled-coil region" evidence="5">
    <location>
        <begin position="129"/>
        <end position="159"/>
    </location>
</feature>
<organism evidence="7 8">
    <name type="scientific">Emiliania huxleyi (strain CCMP1516)</name>
    <dbReference type="NCBI Taxonomy" id="280463"/>
    <lineage>
        <taxon>Eukaryota</taxon>
        <taxon>Haptista</taxon>
        <taxon>Haptophyta</taxon>
        <taxon>Prymnesiophyceae</taxon>
        <taxon>Isochrysidales</taxon>
        <taxon>Noelaerhabdaceae</taxon>
        <taxon>Emiliania</taxon>
    </lineage>
</organism>
<reference evidence="7" key="2">
    <citation type="submission" date="2024-10" db="UniProtKB">
        <authorList>
            <consortium name="EnsemblProtists"/>
        </authorList>
    </citation>
    <scope>IDENTIFICATION</scope>
</reference>
<feature type="short sequence motif" description="GXSXG" evidence="4">
    <location>
        <begin position="463"/>
        <end position="467"/>
    </location>
</feature>
<dbReference type="EnsemblProtists" id="EOD11498">
    <property type="protein sequence ID" value="EOD11498"/>
    <property type="gene ID" value="EMIHUDRAFT_247888"/>
</dbReference>
<accession>A0A0D3IJR3</accession>
<dbReference type="RefSeq" id="XP_005763927.1">
    <property type="nucleotide sequence ID" value="XM_005763870.1"/>
</dbReference>
<keyword evidence="5" id="KW-0175">Coiled coil</keyword>
<dbReference type="Gene3D" id="3.40.1090.10">
    <property type="entry name" value="Cytosolic phospholipase A2 catalytic domain"/>
    <property type="match status" value="1"/>
</dbReference>
<name>A0A0D3IJR3_EMIH1</name>
<dbReference type="GO" id="GO:0016042">
    <property type="term" value="P:lipid catabolic process"/>
    <property type="evidence" value="ECO:0007669"/>
    <property type="project" value="UniProtKB-KW"/>
</dbReference>
<proteinExistence type="predicted"/>
<evidence type="ECO:0000256" key="1">
    <source>
        <dbReference type="ARBA" id="ARBA00022801"/>
    </source>
</evidence>
<dbReference type="InterPro" id="IPR016035">
    <property type="entry name" value="Acyl_Trfase/lysoPLipase"/>
</dbReference>
<dbReference type="GO" id="GO:0052689">
    <property type="term" value="F:carboxylic ester hydrolase activity"/>
    <property type="evidence" value="ECO:0007669"/>
    <property type="project" value="UniProtKB-ARBA"/>
</dbReference>
<keyword evidence="1" id="KW-0378">Hydrolase</keyword>
<dbReference type="GO" id="GO:0016298">
    <property type="term" value="F:lipase activity"/>
    <property type="evidence" value="ECO:0007669"/>
    <property type="project" value="UniProtKB-ARBA"/>
</dbReference>
<keyword evidence="8" id="KW-1185">Reference proteome</keyword>
<dbReference type="STRING" id="2903.R1BNF1"/>
<evidence type="ECO:0000256" key="4">
    <source>
        <dbReference type="PROSITE-ProRule" id="PRU01161"/>
    </source>
</evidence>
<evidence type="ECO:0000313" key="8">
    <source>
        <dbReference type="Proteomes" id="UP000013827"/>
    </source>
</evidence>
<evidence type="ECO:0000256" key="3">
    <source>
        <dbReference type="ARBA" id="ARBA00023098"/>
    </source>
</evidence>
<dbReference type="HOGENOM" id="CLU_554845_0_0_1"/>
<comment type="caution">
    <text evidence="4">Lacks conserved residue(s) required for the propagation of feature annotation.</text>
</comment>